<dbReference type="PANTHER" id="PTHR24119">
    <property type="entry name" value="ACYL-COA-BINDING DOMAIN-CONTAINING PROTEIN 6"/>
    <property type="match status" value="1"/>
</dbReference>
<proteinExistence type="predicted"/>
<dbReference type="EMBL" id="VSSQ01047187">
    <property type="protein sequence ID" value="MPN01164.1"/>
    <property type="molecule type" value="Genomic_DNA"/>
</dbReference>
<dbReference type="SMART" id="SM00248">
    <property type="entry name" value="ANK"/>
    <property type="match status" value="3"/>
</dbReference>
<accession>A0A645EKC5</accession>
<name>A0A645EKC5_9ZZZZ</name>
<dbReference type="AlphaFoldDB" id="A0A645EKC5"/>
<dbReference type="PROSITE" id="PS50088">
    <property type="entry name" value="ANK_REPEAT"/>
    <property type="match status" value="1"/>
</dbReference>
<dbReference type="Pfam" id="PF12796">
    <property type="entry name" value="Ank_2"/>
    <property type="match status" value="1"/>
</dbReference>
<dbReference type="GO" id="GO:0000062">
    <property type="term" value="F:fatty-acyl-CoA binding"/>
    <property type="evidence" value="ECO:0007669"/>
    <property type="project" value="TreeGrafter"/>
</dbReference>
<dbReference type="SUPFAM" id="SSF48403">
    <property type="entry name" value="Ankyrin repeat"/>
    <property type="match status" value="1"/>
</dbReference>
<dbReference type="InterPro" id="IPR036770">
    <property type="entry name" value="Ankyrin_rpt-contain_sf"/>
</dbReference>
<evidence type="ECO:0000313" key="2">
    <source>
        <dbReference type="EMBL" id="MPN01164.1"/>
    </source>
</evidence>
<sequence length="127" mass="14300">MIYLVVCMARSGSDDTYLLRLFLQAGADVNYRDHEGNSVLHYAVEFPLFEEAVCMLVRFGAEINYKNHAGRTPLHDTVEYAPWLVPCLIECGADPLIADNEGKIPFDLYTEDDESIAKLLSARKSNQ</sequence>
<dbReference type="PROSITE" id="PS50297">
    <property type="entry name" value="ANK_REP_REGION"/>
    <property type="match status" value="1"/>
</dbReference>
<reference evidence="2" key="1">
    <citation type="submission" date="2019-08" db="EMBL/GenBank/DDBJ databases">
        <authorList>
            <person name="Kucharzyk K."/>
            <person name="Murdoch R.W."/>
            <person name="Higgins S."/>
            <person name="Loffler F."/>
        </authorList>
    </citation>
    <scope>NUCLEOTIDE SEQUENCE</scope>
</reference>
<comment type="caution">
    <text evidence="2">The sequence shown here is derived from an EMBL/GenBank/DDBJ whole genome shotgun (WGS) entry which is preliminary data.</text>
</comment>
<gene>
    <name evidence="2" type="ORF">SDC9_148370</name>
</gene>
<dbReference type="PANTHER" id="PTHR24119:SF0">
    <property type="entry name" value="ACYL-COA-BINDING DOMAIN-CONTAINING PROTEIN 6"/>
    <property type="match status" value="1"/>
</dbReference>
<evidence type="ECO:0000256" key="1">
    <source>
        <dbReference type="ARBA" id="ARBA00023121"/>
    </source>
</evidence>
<protein>
    <submittedName>
        <fullName evidence="2">Uncharacterized protein</fullName>
    </submittedName>
</protein>
<keyword evidence="1" id="KW-0446">Lipid-binding</keyword>
<organism evidence="2">
    <name type="scientific">bioreactor metagenome</name>
    <dbReference type="NCBI Taxonomy" id="1076179"/>
    <lineage>
        <taxon>unclassified sequences</taxon>
        <taxon>metagenomes</taxon>
        <taxon>ecological metagenomes</taxon>
    </lineage>
</organism>
<dbReference type="Gene3D" id="1.25.40.20">
    <property type="entry name" value="Ankyrin repeat-containing domain"/>
    <property type="match status" value="1"/>
</dbReference>
<dbReference type="InterPro" id="IPR002110">
    <property type="entry name" value="Ankyrin_rpt"/>
</dbReference>